<organism evidence="2 3">
    <name type="scientific">Marinactinospora rubrisoli</name>
    <dbReference type="NCBI Taxonomy" id="2715399"/>
    <lineage>
        <taxon>Bacteria</taxon>
        <taxon>Bacillati</taxon>
        <taxon>Actinomycetota</taxon>
        <taxon>Actinomycetes</taxon>
        <taxon>Streptosporangiales</taxon>
        <taxon>Nocardiopsidaceae</taxon>
        <taxon>Marinactinospora</taxon>
    </lineage>
</organism>
<dbReference type="Proteomes" id="UP001596540">
    <property type="component" value="Unassembled WGS sequence"/>
</dbReference>
<dbReference type="EMBL" id="JBHTBH010000007">
    <property type="protein sequence ID" value="MFC7329147.1"/>
    <property type="molecule type" value="Genomic_DNA"/>
</dbReference>
<protein>
    <recommendedName>
        <fullName evidence="4">Secreted protein</fullName>
    </recommendedName>
</protein>
<dbReference type="RefSeq" id="WP_379871807.1">
    <property type="nucleotide sequence ID" value="NZ_JBHTBH010000007.1"/>
</dbReference>
<gene>
    <name evidence="2" type="ORF">ACFQRF_15535</name>
</gene>
<proteinExistence type="predicted"/>
<name>A0ABW2KJ35_9ACTN</name>
<sequence length="78" mass="8906">MKSWRSRITAGLVIGAAALSIPLTAGSAYASDWVLAGGGYRSYQECWDDGRDYITHDYHDYTQFDCRPNGDRWDIWVR</sequence>
<accession>A0ABW2KJ35</accession>
<feature type="chain" id="PRO_5047422375" description="Secreted protein" evidence="1">
    <location>
        <begin position="31"/>
        <end position="78"/>
    </location>
</feature>
<evidence type="ECO:0000256" key="1">
    <source>
        <dbReference type="SAM" id="SignalP"/>
    </source>
</evidence>
<evidence type="ECO:0000313" key="2">
    <source>
        <dbReference type="EMBL" id="MFC7329147.1"/>
    </source>
</evidence>
<evidence type="ECO:0000313" key="3">
    <source>
        <dbReference type="Proteomes" id="UP001596540"/>
    </source>
</evidence>
<keyword evidence="1" id="KW-0732">Signal</keyword>
<feature type="signal peptide" evidence="1">
    <location>
        <begin position="1"/>
        <end position="30"/>
    </location>
</feature>
<evidence type="ECO:0008006" key="4">
    <source>
        <dbReference type="Google" id="ProtNLM"/>
    </source>
</evidence>
<reference evidence="3" key="1">
    <citation type="journal article" date="2019" name="Int. J. Syst. Evol. Microbiol.">
        <title>The Global Catalogue of Microorganisms (GCM) 10K type strain sequencing project: providing services to taxonomists for standard genome sequencing and annotation.</title>
        <authorList>
            <consortium name="The Broad Institute Genomics Platform"/>
            <consortium name="The Broad Institute Genome Sequencing Center for Infectious Disease"/>
            <person name="Wu L."/>
            <person name="Ma J."/>
        </authorList>
    </citation>
    <scope>NUCLEOTIDE SEQUENCE [LARGE SCALE GENOMIC DNA]</scope>
    <source>
        <strain evidence="3">CGMCC 4.7382</strain>
    </source>
</reference>
<keyword evidence="3" id="KW-1185">Reference proteome</keyword>
<comment type="caution">
    <text evidence="2">The sequence shown here is derived from an EMBL/GenBank/DDBJ whole genome shotgun (WGS) entry which is preliminary data.</text>
</comment>